<organism evidence="1 2">
    <name type="scientific">Brooklawnia cerclae</name>
    <dbReference type="NCBI Taxonomy" id="349934"/>
    <lineage>
        <taxon>Bacteria</taxon>
        <taxon>Bacillati</taxon>
        <taxon>Actinomycetota</taxon>
        <taxon>Actinomycetes</taxon>
        <taxon>Propionibacteriales</taxon>
        <taxon>Propionibacteriaceae</taxon>
        <taxon>Brooklawnia</taxon>
    </lineage>
</organism>
<proteinExistence type="predicted"/>
<comment type="caution">
    <text evidence="1">The sequence shown here is derived from an EMBL/GenBank/DDBJ whole genome shotgun (WGS) entry which is preliminary data.</text>
</comment>
<name>A0ABX0SG09_9ACTN</name>
<evidence type="ECO:0000313" key="2">
    <source>
        <dbReference type="Proteomes" id="UP000749311"/>
    </source>
</evidence>
<protein>
    <submittedName>
        <fullName evidence="1">Uncharacterized protein</fullName>
    </submittedName>
</protein>
<accession>A0ABX0SG09</accession>
<dbReference type="Proteomes" id="UP000749311">
    <property type="component" value="Unassembled WGS sequence"/>
</dbReference>
<reference evidence="1 2" key="1">
    <citation type="submission" date="2020-02" db="EMBL/GenBank/DDBJ databases">
        <title>Sequencing the genomes of 1000 actinobacteria strains.</title>
        <authorList>
            <person name="Klenk H.-P."/>
        </authorList>
    </citation>
    <scope>NUCLEOTIDE SEQUENCE [LARGE SCALE GENOMIC DNA]</scope>
    <source>
        <strain evidence="1 2">DSM 19609</strain>
    </source>
</reference>
<dbReference type="EMBL" id="JAAMOZ010000001">
    <property type="protein sequence ID" value="NIH57335.1"/>
    <property type="molecule type" value="Genomic_DNA"/>
</dbReference>
<keyword evidence="2" id="KW-1185">Reference proteome</keyword>
<evidence type="ECO:0000313" key="1">
    <source>
        <dbReference type="EMBL" id="NIH57335.1"/>
    </source>
</evidence>
<dbReference type="RefSeq" id="WP_167166944.1">
    <property type="nucleotide sequence ID" value="NZ_BAAAOO010000013.1"/>
</dbReference>
<sequence>MTTEEALAEYDAYRASLQGRQGWAFRLGAKRDELAEQAPGIREALRVRADAELARH</sequence>
<gene>
    <name evidence="1" type="ORF">FB473_001980</name>
</gene>